<name>A0A917XPZ9_9ACTN</name>
<organism evidence="1 2">
    <name type="scientific">Streptomyces fuscichromogenes</name>
    <dbReference type="NCBI Taxonomy" id="1324013"/>
    <lineage>
        <taxon>Bacteria</taxon>
        <taxon>Bacillati</taxon>
        <taxon>Actinomycetota</taxon>
        <taxon>Actinomycetes</taxon>
        <taxon>Kitasatosporales</taxon>
        <taxon>Streptomycetaceae</taxon>
        <taxon>Streptomyces</taxon>
    </lineage>
</organism>
<sequence length="454" mass="50936">MHRLQPLANGLRTDHPVPGLPFVDDSHIPVGDPAAVEAIGRHEEGGTWGRWDKDRDTDGAWLAFTTDPIRQDLAWVVRHHPEHGRTVLLVRDGDASPWHSDWWGPQLLFRQGGYWWDGTTWYRPDQVWDAPGERFDRRPVKAATTLTAADLLDDNAHPDGGRLLKVANFDLEAPPPDPWNDHLALWASRRSRNALPLDHCVVRLSAPELAADQLIGAPEMAKIGGIAASTLRAYIARDQRDVPPPQAIINGRSLWSRPVAADWAEERDRSPENAAAKLSSGEDDLSIGLSELRQHLARRFLGTLWERPDWRKRWALRFRTESAVHEIADDLALGVATDTDSIINHYDLAATVRHAFLDEFASGKELDEATGDTGPTTFYGITTPVVNMLDWLIRHHPQSAYHTIAEIIGDAERRMDIPRDVSAESIRTALGLDSKLPRQIRLDFLERALPSKSH</sequence>
<gene>
    <name evidence="1" type="ORF">GCM10011578_097990</name>
</gene>
<dbReference type="AlphaFoldDB" id="A0A917XPZ9"/>
<reference evidence="1" key="2">
    <citation type="submission" date="2020-09" db="EMBL/GenBank/DDBJ databases">
        <authorList>
            <person name="Sun Q."/>
            <person name="Zhou Y."/>
        </authorList>
    </citation>
    <scope>NUCLEOTIDE SEQUENCE</scope>
    <source>
        <strain evidence="1">CGMCC 4.7110</strain>
    </source>
</reference>
<dbReference type="Proteomes" id="UP000653411">
    <property type="component" value="Unassembled WGS sequence"/>
</dbReference>
<dbReference type="RefSeq" id="WP_189269484.1">
    <property type="nucleotide sequence ID" value="NZ_BMML01000049.1"/>
</dbReference>
<protein>
    <submittedName>
        <fullName evidence="1">Uncharacterized protein</fullName>
    </submittedName>
</protein>
<keyword evidence="2" id="KW-1185">Reference proteome</keyword>
<comment type="caution">
    <text evidence="1">The sequence shown here is derived from an EMBL/GenBank/DDBJ whole genome shotgun (WGS) entry which is preliminary data.</text>
</comment>
<reference evidence="1" key="1">
    <citation type="journal article" date="2014" name="Int. J. Syst. Evol. Microbiol.">
        <title>Complete genome sequence of Corynebacterium casei LMG S-19264T (=DSM 44701T), isolated from a smear-ripened cheese.</title>
        <authorList>
            <consortium name="US DOE Joint Genome Institute (JGI-PGF)"/>
            <person name="Walter F."/>
            <person name="Albersmeier A."/>
            <person name="Kalinowski J."/>
            <person name="Ruckert C."/>
        </authorList>
    </citation>
    <scope>NUCLEOTIDE SEQUENCE</scope>
    <source>
        <strain evidence="1">CGMCC 4.7110</strain>
    </source>
</reference>
<accession>A0A917XPZ9</accession>
<evidence type="ECO:0000313" key="1">
    <source>
        <dbReference type="EMBL" id="GGN45756.1"/>
    </source>
</evidence>
<proteinExistence type="predicted"/>
<dbReference type="EMBL" id="BMML01000049">
    <property type="protein sequence ID" value="GGN45756.1"/>
    <property type="molecule type" value="Genomic_DNA"/>
</dbReference>
<evidence type="ECO:0000313" key="2">
    <source>
        <dbReference type="Proteomes" id="UP000653411"/>
    </source>
</evidence>